<organism evidence="1 2">
    <name type="scientific">Reticulomyxa filosa</name>
    <dbReference type="NCBI Taxonomy" id="46433"/>
    <lineage>
        <taxon>Eukaryota</taxon>
        <taxon>Sar</taxon>
        <taxon>Rhizaria</taxon>
        <taxon>Retaria</taxon>
        <taxon>Foraminifera</taxon>
        <taxon>Monothalamids</taxon>
        <taxon>Reticulomyxidae</taxon>
        <taxon>Reticulomyxa</taxon>
    </lineage>
</organism>
<comment type="caution">
    <text evidence="1">The sequence shown here is derived from an EMBL/GenBank/DDBJ whole genome shotgun (WGS) entry which is preliminary data.</text>
</comment>
<sequence length="331" mass="38378">MGNQNKSQTSIISAPFQNLKDLPIPLSDSQCVLHKHELLICGGFKQKACYTYHTLKNEYKFICEYPSDVEINGHCVVKLVDNNKDTNQVTLLSFGGKKKHTLTMKYVSVWDNDNDNEMNKLKKSNNYNEWTSFTDSHNHPIIIGRSCDDYHGLRAVTGGSHNNLLFITYFYKNISVFDLNRYIFIKHDILPTNYINYHCFVSKSENRQEIVKKNKRIYEMLLFCYNTGFSIKYDEYYNTFQFRQLYVCKDISPFNSYAYVCINDIILFFGGAGYSTVSKSIHKYSIQENKWMAFQNTLPNPLYNCVAILSADNTNIHIIGGQNDKNILSLT</sequence>
<protein>
    <recommendedName>
        <fullName evidence="3">Kelch motif family protein</fullName>
    </recommendedName>
</protein>
<dbReference type="EMBL" id="ASPP01017940">
    <property type="protein sequence ID" value="ETO16697.1"/>
    <property type="molecule type" value="Genomic_DNA"/>
</dbReference>
<reference evidence="1 2" key="1">
    <citation type="journal article" date="2013" name="Curr. Biol.">
        <title>The Genome of the Foraminiferan Reticulomyxa filosa.</title>
        <authorList>
            <person name="Glockner G."/>
            <person name="Hulsmann N."/>
            <person name="Schleicher M."/>
            <person name="Noegel A.A."/>
            <person name="Eichinger L."/>
            <person name="Gallinger C."/>
            <person name="Pawlowski J."/>
            <person name="Sierra R."/>
            <person name="Euteneuer U."/>
            <person name="Pillet L."/>
            <person name="Moustafa A."/>
            <person name="Platzer M."/>
            <person name="Groth M."/>
            <person name="Szafranski K."/>
            <person name="Schliwa M."/>
        </authorList>
    </citation>
    <scope>NUCLEOTIDE SEQUENCE [LARGE SCALE GENOMIC DNA]</scope>
</reference>
<dbReference type="SUPFAM" id="SSF50965">
    <property type="entry name" value="Galactose oxidase, central domain"/>
    <property type="match status" value="1"/>
</dbReference>
<name>X6MTB1_RETFI</name>
<dbReference type="Proteomes" id="UP000023152">
    <property type="component" value="Unassembled WGS sequence"/>
</dbReference>
<proteinExistence type="predicted"/>
<dbReference type="AlphaFoldDB" id="X6MTB1"/>
<evidence type="ECO:0008006" key="3">
    <source>
        <dbReference type="Google" id="ProtNLM"/>
    </source>
</evidence>
<dbReference type="InterPro" id="IPR015915">
    <property type="entry name" value="Kelch-typ_b-propeller"/>
</dbReference>
<accession>X6MTB1</accession>
<gene>
    <name evidence="1" type="ORF">RFI_20641</name>
</gene>
<keyword evidence="2" id="KW-1185">Reference proteome</keyword>
<evidence type="ECO:0000313" key="2">
    <source>
        <dbReference type="Proteomes" id="UP000023152"/>
    </source>
</evidence>
<dbReference type="OrthoDB" id="432528at2759"/>
<dbReference type="InterPro" id="IPR011043">
    <property type="entry name" value="Gal_Oxase/kelch_b-propeller"/>
</dbReference>
<evidence type="ECO:0000313" key="1">
    <source>
        <dbReference type="EMBL" id="ETO16697.1"/>
    </source>
</evidence>
<dbReference type="Gene3D" id="2.120.10.80">
    <property type="entry name" value="Kelch-type beta propeller"/>
    <property type="match status" value="2"/>
</dbReference>